<evidence type="ECO:0000256" key="2">
    <source>
        <dbReference type="SAM" id="SignalP"/>
    </source>
</evidence>
<dbReference type="Gene3D" id="3.60.15.10">
    <property type="entry name" value="Ribonuclease Z/Hydroxyacylglutathione hydrolase-like"/>
    <property type="match status" value="1"/>
</dbReference>
<sequence>MKRLLLLAALLGGGALAQTALPGVLTIRFLDVGQGDAVLITAPEGQSLLYDGGRSEKRMTELLGQYGVKSLAVVAASHADADHITGLIPAVQRFKPKFFLNNGIAATTQTFGKLTAAVKTAGTQGLLARDQVINLGSVKVTVLPPPPGMPRTDQNLNSVGLLIEYGSFRALMTGDSETAETVGWLKTYPASKLGPIDVYKSIHHGAKNGDNPAWLRAVRPSNVVIGVGPNNYGHPTSEALSLYKGVGAAIYRTDLNGTVTVTVQPGGKYSLSAEKGTGTTPQTRPTAPVPRAPTPLPTLPPGSLTYPNCAAVRAAGKAPLLIGQPGYSRKLDRDGDGRACE</sequence>
<feature type="domain" description="Metallo-beta-lactamase" evidence="3">
    <location>
        <begin position="34"/>
        <end position="227"/>
    </location>
</feature>
<protein>
    <submittedName>
        <fullName evidence="5">Competence protein ComEC</fullName>
    </submittedName>
</protein>
<dbReference type="SMART" id="SM00849">
    <property type="entry name" value="Lactamase_B"/>
    <property type="match status" value="1"/>
</dbReference>
<name>A0A0A7KKN6_9DEIO</name>
<evidence type="ECO:0000313" key="5">
    <source>
        <dbReference type="EMBL" id="AIZ45123.1"/>
    </source>
</evidence>
<dbReference type="InterPro" id="IPR001279">
    <property type="entry name" value="Metallo-B-lactamas"/>
</dbReference>
<feature type="region of interest" description="Disordered" evidence="1">
    <location>
        <begin position="270"/>
        <end position="296"/>
    </location>
</feature>
<dbReference type="KEGG" id="dsw:QR90_08420"/>
<accession>A0A0A7KKN6</accession>
<dbReference type="Pfam" id="PF00753">
    <property type="entry name" value="Lactamase_B"/>
    <property type="match status" value="1"/>
</dbReference>
<dbReference type="InterPro" id="IPR052159">
    <property type="entry name" value="Competence_DNA_uptake"/>
</dbReference>
<dbReference type="RefSeq" id="WP_039683805.1">
    <property type="nucleotide sequence ID" value="NZ_CP010028.1"/>
</dbReference>
<feature type="domain" description="Excalibur calcium-binding" evidence="4">
    <location>
        <begin position="305"/>
        <end position="341"/>
    </location>
</feature>
<organism evidence="5 6">
    <name type="scientific">Deinococcus radiopugnans</name>
    <dbReference type="NCBI Taxonomy" id="57497"/>
    <lineage>
        <taxon>Bacteria</taxon>
        <taxon>Thermotogati</taxon>
        <taxon>Deinococcota</taxon>
        <taxon>Deinococci</taxon>
        <taxon>Deinococcales</taxon>
        <taxon>Deinococcaceae</taxon>
        <taxon>Deinococcus</taxon>
    </lineage>
</organism>
<evidence type="ECO:0000259" key="4">
    <source>
        <dbReference type="SMART" id="SM00894"/>
    </source>
</evidence>
<dbReference type="InterPro" id="IPR036866">
    <property type="entry name" value="RibonucZ/Hydroxyglut_hydro"/>
</dbReference>
<feature type="chain" id="PRO_5002029242" evidence="2">
    <location>
        <begin position="18"/>
        <end position="341"/>
    </location>
</feature>
<dbReference type="EMBL" id="CP010028">
    <property type="protein sequence ID" value="AIZ45123.1"/>
    <property type="molecule type" value="Genomic_DNA"/>
</dbReference>
<keyword evidence="2" id="KW-0732">Signal</keyword>
<proteinExistence type="predicted"/>
<dbReference type="Proteomes" id="UP000030634">
    <property type="component" value="Chromosome"/>
</dbReference>
<feature type="signal peptide" evidence="2">
    <location>
        <begin position="1"/>
        <end position="17"/>
    </location>
</feature>
<dbReference type="PANTHER" id="PTHR30619:SF1">
    <property type="entry name" value="RECOMBINATION PROTEIN 2"/>
    <property type="match status" value="1"/>
</dbReference>
<dbReference type="HOGENOM" id="CLU_010363_0_3_0"/>
<dbReference type="InterPro" id="IPR008613">
    <property type="entry name" value="Excalibur_Ca-bd_domain"/>
</dbReference>
<dbReference type="PANTHER" id="PTHR30619">
    <property type="entry name" value="DNA INTERNALIZATION/COMPETENCE PROTEIN COMEC/REC2"/>
    <property type="match status" value="1"/>
</dbReference>
<evidence type="ECO:0000256" key="1">
    <source>
        <dbReference type="SAM" id="MobiDB-lite"/>
    </source>
</evidence>
<reference evidence="6" key="1">
    <citation type="submission" date="2014-11" db="EMBL/GenBank/DDBJ databases">
        <title>Hymenobacter sp. DG25B genome submission.</title>
        <authorList>
            <person name="Jung H.-Y."/>
            <person name="Kim M.K."/>
            <person name="Srinivasan S."/>
            <person name="Lim S."/>
        </authorList>
    </citation>
    <scope>NUCLEOTIDE SEQUENCE [LARGE SCALE GENOMIC DNA]</scope>
    <source>
        <strain evidence="6">DY59</strain>
    </source>
</reference>
<dbReference type="InterPro" id="IPR035681">
    <property type="entry name" value="ComA-like_MBL"/>
</dbReference>
<dbReference type="STRING" id="1182571.QR90_08420"/>
<dbReference type="Pfam" id="PF05901">
    <property type="entry name" value="Excalibur"/>
    <property type="match status" value="1"/>
</dbReference>
<evidence type="ECO:0000259" key="3">
    <source>
        <dbReference type="SMART" id="SM00849"/>
    </source>
</evidence>
<dbReference type="AlphaFoldDB" id="A0A0A7KKN6"/>
<dbReference type="SMART" id="SM00894">
    <property type="entry name" value="Excalibur"/>
    <property type="match status" value="1"/>
</dbReference>
<gene>
    <name evidence="5" type="ORF">QR90_08420</name>
</gene>
<evidence type="ECO:0000313" key="6">
    <source>
        <dbReference type="Proteomes" id="UP000030634"/>
    </source>
</evidence>
<feature type="compositionally biased region" description="Pro residues" evidence="1">
    <location>
        <begin position="287"/>
        <end position="296"/>
    </location>
</feature>
<dbReference type="CDD" id="cd07731">
    <property type="entry name" value="ComA-like_MBL-fold"/>
    <property type="match status" value="1"/>
</dbReference>
<dbReference type="SUPFAM" id="SSF56281">
    <property type="entry name" value="Metallo-hydrolase/oxidoreductase"/>
    <property type="match status" value="1"/>
</dbReference>